<dbReference type="AlphaFoldDB" id="A0A9D3AYQ7"/>
<gene>
    <name evidence="12" type="primary">nudC_1</name>
    <name evidence="12" type="ORF">SPSYN_01852</name>
</gene>
<dbReference type="PROSITE" id="PS00893">
    <property type="entry name" value="NUDIX_BOX"/>
    <property type="match status" value="1"/>
</dbReference>
<comment type="cofactor">
    <cofactor evidence="1">
        <name>Mg(2+)</name>
        <dbReference type="ChEBI" id="CHEBI:18420"/>
    </cofactor>
</comment>
<dbReference type="GO" id="GO:0019677">
    <property type="term" value="P:NAD+ catabolic process"/>
    <property type="evidence" value="ECO:0007669"/>
    <property type="project" value="TreeGrafter"/>
</dbReference>
<dbReference type="InterPro" id="IPR015375">
    <property type="entry name" value="NADH_PPase-like_N"/>
</dbReference>
<dbReference type="Proteomes" id="UP000798488">
    <property type="component" value="Unassembled WGS sequence"/>
</dbReference>
<evidence type="ECO:0000256" key="9">
    <source>
        <dbReference type="ARBA" id="ARBA00023679"/>
    </source>
</evidence>
<evidence type="ECO:0000256" key="7">
    <source>
        <dbReference type="ARBA" id="ARBA00022842"/>
    </source>
</evidence>
<evidence type="ECO:0000256" key="6">
    <source>
        <dbReference type="ARBA" id="ARBA00022801"/>
    </source>
</evidence>
<evidence type="ECO:0000313" key="13">
    <source>
        <dbReference type="Proteomes" id="UP000798488"/>
    </source>
</evidence>
<dbReference type="PROSITE" id="PS51462">
    <property type="entry name" value="NUDIX"/>
    <property type="match status" value="1"/>
</dbReference>
<evidence type="ECO:0000256" key="2">
    <source>
        <dbReference type="ARBA" id="ARBA00001947"/>
    </source>
</evidence>
<keyword evidence="7" id="KW-0460">Magnesium</keyword>
<evidence type="ECO:0000256" key="8">
    <source>
        <dbReference type="ARBA" id="ARBA00023027"/>
    </source>
</evidence>
<dbReference type="Gene3D" id="3.90.79.20">
    <property type="match status" value="1"/>
</dbReference>
<dbReference type="InterPro" id="IPR015376">
    <property type="entry name" value="Znr_NADH_PPase"/>
</dbReference>
<evidence type="ECO:0000256" key="10">
    <source>
        <dbReference type="RuleBase" id="RU003476"/>
    </source>
</evidence>
<comment type="similarity">
    <text evidence="3">Belongs to the Nudix hydrolase family. NudC subfamily.</text>
</comment>
<dbReference type="PANTHER" id="PTHR42904">
    <property type="entry name" value="NUDIX HYDROLASE, NUDC SUBFAMILY"/>
    <property type="match status" value="1"/>
</dbReference>
<dbReference type="InterPro" id="IPR000086">
    <property type="entry name" value="NUDIX_hydrolase_dom"/>
</dbReference>
<dbReference type="EMBL" id="LSRS01000003">
    <property type="protein sequence ID" value="KAF1085706.1"/>
    <property type="molecule type" value="Genomic_DNA"/>
</dbReference>
<dbReference type="InterPro" id="IPR049734">
    <property type="entry name" value="NudC-like_C"/>
</dbReference>
<dbReference type="GO" id="GO:0046872">
    <property type="term" value="F:metal ion binding"/>
    <property type="evidence" value="ECO:0007669"/>
    <property type="project" value="UniProtKB-KW"/>
</dbReference>
<feature type="domain" description="Nudix hydrolase" evidence="11">
    <location>
        <begin position="128"/>
        <end position="254"/>
    </location>
</feature>
<evidence type="ECO:0000259" key="11">
    <source>
        <dbReference type="PROSITE" id="PS51462"/>
    </source>
</evidence>
<evidence type="ECO:0000313" key="12">
    <source>
        <dbReference type="EMBL" id="KAF1085706.1"/>
    </source>
</evidence>
<protein>
    <recommendedName>
        <fullName evidence="4">NAD(+) diphosphatase</fullName>
        <ecNumber evidence="4">3.6.1.22</ecNumber>
    </recommendedName>
</protein>
<organism evidence="12 13">
    <name type="scientific">Sporotomaculum syntrophicum</name>
    <dbReference type="NCBI Taxonomy" id="182264"/>
    <lineage>
        <taxon>Bacteria</taxon>
        <taxon>Bacillati</taxon>
        <taxon>Bacillota</taxon>
        <taxon>Clostridia</taxon>
        <taxon>Eubacteriales</taxon>
        <taxon>Desulfallaceae</taxon>
        <taxon>Sporotomaculum</taxon>
    </lineage>
</organism>
<dbReference type="CDD" id="cd03429">
    <property type="entry name" value="NUDIX_NADH_pyrophosphatase_Nudt13"/>
    <property type="match status" value="1"/>
</dbReference>
<dbReference type="Pfam" id="PF09296">
    <property type="entry name" value="NUDIX-like"/>
    <property type="match status" value="1"/>
</dbReference>
<dbReference type="EC" id="3.6.1.22" evidence="4"/>
<evidence type="ECO:0000256" key="1">
    <source>
        <dbReference type="ARBA" id="ARBA00001946"/>
    </source>
</evidence>
<dbReference type="GO" id="GO:0005829">
    <property type="term" value="C:cytosol"/>
    <property type="evidence" value="ECO:0007669"/>
    <property type="project" value="TreeGrafter"/>
</dbReference>
<comment type="cofactor">
    <cofactor evidence="2">
        <name>Zn(2+)</name>
        <dbReference type="ChEBI" id="CHEBI:29105"/>
    </cofactor>
</comment>
<dbReference type="SUPFAM" id="SSF55811">
    <property type="entry name" value="Nudix"/>
    <property type="match status" value="2"/>
</dbReference>
<keyword evidence="5" id="KW-0479">Metal-binding</keyword>
<keyword evidence="8" id="KW-0520">NAD</keyword>
<name>A0A9D3AYQ7_9FIRM</name>
<sequence>MLWFLFNNNNMLIKLNNNQVAIPEQKDITRLAIQIDREVQIGVLENSPCYAAEFSQVSEALPDGFAYMSLRKLFFKTGEEVFGIAGRAYQIIHWIRTHQYCGKCGSLMENKAGELARKCPNCGMTSYPRISPAVIVAVVKDEQLLMASNISFPTSFYSVLAGFVEPGETLEACVQREIKEEVGIEVKNITYFGSQPWPFPDSLMIGFTAEYASGEITVNNTELATADWFTRSQLPGNIPNIKTIAGRLIEWFLQGGTHGLYSNNKR</sequence>
<dbReference type="RefSeq" id="WP_161822142.1">
    <property type="nucleotide sequence ID" value="NZ_LSRS01000003.1"/>
</dbReference>
<dbReference type="PANTHER" id="PTHR42904:SF6">
    <property type="entry name" value="NAD-CAPPED RNA HYDROLASE NUDT12"/>
    <property type="match status" value="1"/>
</dbReference>
<reference evidence="12" key="1">
    <citation type="submission" date="2016-02" db="EMBL/GenBank/DDBJ databases">
        <title>Draft Genome Sequence of Sporotomaculum syntrophicum Strain FB, a Syntrophic Benzoate Degrader.</title>
        <authorList>
            <person name="Nobu M.K."/>
            <person name="Narihiro T."/>
            <person name="Qiu Y.-L."/>
            <person name="Ohashi A."/>
            <person name="Liu W.-T."/>
            <person name="Yuji S."/>
        </authorList>
    </citation>
    <scope>NUCLEOTIDE SEQUENCE</scope>
    <source>
        <strain evidence="12">FB</strain>
    </source>
</reference>
<dbReference type="GO" id="GO:0035529">
    <property type="term" value="F:NADH pyrophosphatase activity"/>
    <property type="evidence" value="ECO:0007669"/>
    <property type="project" value="TreeGrafter"/>
</dbReference>
<dbReference type="OrthoDB" id="9787476at2"/>
<keyword evidence="13" id="KW-1185">Reference proteome</keyword>
<dbReference type="NCBIfam" id="NF001299">
    <property type="entry name" value="PRK00241.1"/>
    <property type="match status" value="1"/>
</dbReference>
<evidence type="ECO:0000256" key="5">
    <source>
        <dbReference type="ARBA" id="ARBA00022723"/>
    </source>
</evidence>
<dbReference type="InterPro" id="IPR020084">
    <property type="entry name" value="NUDIX_hydrolase_CS"/>
</dbReference>
<evidence type="ECO:0000256" key="3">
    <source>
        <dbReference type="ARBA" id="ARBA00009595"/>
    </source>
</evidence>
<dbReference type="InterPro" id="IPR050241">
    <property type="entry name" value="NAD-cap_RNA_hydrolase_NudC"/>
</dbReference>
<comment type="caution">
    <text evidence="12">The sequence shown here is derived from an EMBL/GenBank/DDBJ whole genome shotgun (WGS) entry which is preliminary data.</text>
</comment>
<dbReference type="InterPro" id="IPR015797">
    <property type="entry name" value="NUDIX_hydrolase-like_dom_sf"/>
</dbReference>
<proteinExistence type="inferred from homology"/>
<dbReference type="Pfam" id="PF00293">
    <property type="entry name" value="NUDIX"/>
    <property type="match status" value="1"/>
</dbReference>
<dbReference type="Gene3D" id="3.90.79.10">
    <property type="entry name" value="Nucleoside Triphosphate Pyrophosphohydrolase"/>
    <property type="match status" value="1"/>
</dbReference>
<accession>A0A9D3AYQ7</accession>
<dbReference type="InterPro" id="IPR020476">
    <property type="entry name" value="Nudix_hydrolase"/>
</dbReference>
<dbReference type="Pfam" id="PF09297">
    <property type="entry name" value="Zn_ribbon_NUD"/>
    <property type="match status" value="1"/>
</dbReference>
<comment type="catalytic activity">
    <reaction evidence="9">
        <text>a 5'-end NAD(+)-phospho-ribonucleoside in mRNA + H2O = a 5'-end phospho-adenosine-phospho-ribonucleoside in mRNA + beta-nicotinamide D-ribonucleotide + 2 H(+)</text>
        <dbReference type="Rhea" id="RHEA:60876"/>
        <dbReference type="Rhea" id="RHEA-COMP:15698"/>
        <dbReference type="Rhea" id="RHEA-COMP:15719"/>
        <dbReference type="ChEBI" id="CHEBI:14649"/>
        <dbReference type="ChEBI" id="CHEBI:15377"/>
        <dbReference type="ChEBI" id="CHEBI:15378"/>
        <dbReference type="ChEBI" id="CHEBI:144029"/>
        <dbReference type="ChEBI" id="CHEBI:144051"/>
    </reaction>
    <physiologicalReaction direction="left-to-right" evidence="9">
        <dbReference type="Rhea" id="RHEA:60877"/>
    </physiologicalReaction>
</comment>
<dbReference type="PRINTS" id="PR00502">
    <property type="entry name" value="NUDIXFAMILY"/>
</dbReference>
<dbReference type="GO" id="GO:0006742">
    <property type="term" value="P:NADP+ catabolic process"/>
    <property type="evidence" value="ECO:0007669"/>
    <property type="project" value="TreeGrafter"/>
</dbReference>
<evidence type="ECO:0000256" key="4">
    <source>
        <dbReference type="ARBA" id="ARBA00012381"/>
    </source>
</evidence>
<keyword evidence="6 10" id="KW-0378">Hydrolase</keyword>